<organism evidence="3 4">
    <name type="scientific">Isosphaera pallida (strain ATCC 43644 / DSM 9630 / IS1B)</name>
    <dbReference type="NCBI Taxonomy" id="575540"/>
    <lineage>
        <taxon>Bacteria</taxon>
        <taxon>Pseudomonadati</taxon>
        <taxon>Planctomycetota</taxon>
        <taxon>Planctomycetia</taxon>
        <taxon>Isosphaerales</taxon>
        <taxon>Isosphaeraceae</taxon>
        <taxon>Isosphaera</taxon>
    </lineage>
</organism>
<dbReference type="Pfam" id="PF23571">
    <property type="entry name" value="GH3_M"/>
    <property type="match status" value="1"/>
</dbReference>
<evidence type="ECO:0000313" key="3">
    <source>
        <dbReference type="EMBL" id="ADV62717.1"/>
    </source>
</evidence>
<evidence type="ECO:0000259" key="1">
    <source>
        <dbReference type="Pfam" id="PF23571"/>
    </source>
</evidence>
<proteinExistence type="predicted"/>
<dbReference type="RefSeq" id="WP_013565005.1">
    <property type="nucleotide sequence ID" value="NC_014962.1"/>
</dbReference>
<dbReference type="Pfam" id="PF23572">
    <property type="entry name" value="GH3_C"/>
    <property type="match status" value="1"/>
</dbReference>
<reference key="1">
    <citation type="submission" date="2010-11" db="EMBL/GenBank/DDBJ databases">
        <title>The complete sequence of chromosome of Isophaera pallida ATCC 43644.</title>
        <authorList>
            <consortium name="US DOE Joint Genome Institute (JGI-PGF)"/>
            <person name="Lucas S."/>
            <person name="Copeland A."/>
            <person name="Lapidus A."/>
            <person name="Bruce D."/>
            <person name="Goodwin L."/>
            <person name="Pitluck S."/>
            <person name="Kyrpides N."/>
            <person name="Mavromatis K."/>
            <person name="Pagani I."/>
            <person name="Ivanova N."/>
            <person name="Saunders E."/>
            <person name="Brettin T."/>
            <person name="Detter J.C."/>
            <person name="Han C."/>
            <person name="Tapia R."/>
            <person name="Land M."/>
            <person name="Hauser L."/>
            <person name="Markowitz V."/>
            <person name="Cheng J.-F."/>
            <person name="Hugenholtz P."/>
            <person name="Woyke T."/>
            <person name="Wu D."/>
            <person name="Eisen J.A."/>
        </authorList>
    </citation>
    <scope>NUCLEOTIDE SEQUENCE</scope>
    <source>
        <strain>ATCC 43644</strain>
    </source>
</reference>
<gene>
    <name evidence="3" type="ordered locus">Isop_2138</name>
</gene>
<dbReference type="EMBL" id="CP002353">
    <property type="protein sequence ID" value="ADV62717.1"/>
    <property type="molecule type" value="Genomic_DNA"/>
</dbReference>
<name>E8R4B6_ISOPI</name>
<dbReference type="OrthoDB" id="5678283at2"/>
<dbReference type="PANTHER" id="PTHR31901">
    <property type="entry name" value="GH3 DOMAIN-CONTAINING PROTEIN"/>
    <property type="match status" value="1"/>
</dbReference>
<dbReference type="PANTHER" id="PTHR31901:SF9">
    <property type="entry name" value="GH3 DOMAIN-CONTAINING PROTEIN"/>
    <property type="match status" value="1"/>
</dbReference>
<dbReference type="InterPro" id="IPR055378">
    <property type="entry name" value="GH3_C"/>
</dbReference>
<evidence type="ECO:0000259" key="2">
    <source>
        <dbReference type="Pfam" id="PF23572"/>
    </source>
</evidence>
<dbReference type="HOGENOM" id="CLU_016249_4_0_0"/>
<evidence type="ECO:0000313" key="4">
    <source>
        <dbReference type="Proteomes" id="UP000008631"/>
    </source>
</evidence>
<dbReference type="AlphaFoldDB" id="E8R4B6"/>
<dbReference type="GO" id="GO:0005737">
    <property type="term" value="C:cytoplasm"/>
    <property type="evidence" value="ECO:0007669"/>
    <property type="project" value="TreeGrafter"/>
</dbReference>
<dbReference type="Pfam" id="PF03321">
    <property type="entry name" value="GH3"/>
    <property type="match status" value="1"/>
</dbReference>
<dbReference type="eggNOG" id="COG0318">
    <property type="taxonomic scope" value="Bacteria"/>
</dbReference>
<dbReference type="InterPro" id="IPR055377">
    <property type="entry name" value="GH3_M"/>
</dbReference>
<dbReference type="InParanoid" id="E8R4B6"/>
<dbReference type="Proteomes" id="UP000008631">
    <property type="component" value="Chromosome"/>
</dbReference>
<feature type="domain" description="GH3 middle" evidence="1">
    <location>
        <begin position="308"/>
        <end position="376"/>
    </location>
</feature>
<dbReference type="GO" id="GO:0016881">
    <property type="term" value="F:acid-amino acid ligase activity"/>
    <property type="evidence" value="ECO:0007669"/>
    <property type="project" value="TreeGrafter"/>
</dbReference>
<keyword evidence="4" id="KW-1185">Reference proteome</keyword>
<protein>
    <submittedName>
        <fullName evidence="3">GH3 auxin-responsive promoter</fullName>
    </submittedName>
</protein>
<dbReference type="InterPro" id="IPR004993">
    <property type="entry name" value="GH3"/>
</dbReference>
<sequence length="524" mass="58200">MSNPLHLMTGFSAVRSAVNAGFHAYALGRAAHLDRQNAVQVQQRVLKRLVRRAGSTRFGQDHRFDQIDSVAGFQTRVPIRDFEALWNAYLKTGYPAARDLTWPGQVPYWALTSGTTLGNTKAIPVSRAMIKSNAKAAKTMIAHHMRQRPDSKLFHGKLFFLGGSTALERPAAGVAQGDLSAIAVLEAGEWIRPYSFPPLELALISDWDRKLALMAEHAVSEPITLVSGVPSWLLILFRRVLEVSGKGSLAEVWPGLEVVVHGGVKFDPYRPAFEAVLGNPAIRLQESYPASEGFFAYGDPDTGSLRLIVDHGIFYEFIPVDQLNSDHPQRHWLGNVELGVNYALVVSTCAGMWSHLVGDTVRFESLKPPRIVFTGRTKYSLSAFGEHLISEEIEAAIAHAAKANGLRVQDWHVGPVFAEPMGFHRYIIEFDHPSRPEAAVLDRFRLDLDADLQRRNADYAAHRDDRAGMPAPEIVVAPQGFFRDWMRSKGKLGGQHKVPRMDNSGQLTQEIVAFHEQRRSVVPS</sequence>
<dbReference type="STRING" id="575540.Isop_2138"/>
<accession>E8R4B6</accession>
<dbReference type="KEGG" id="ipa:Isop_2138"/>
<feature type="domain" description="GH3 C-terminal" evidence="2">
    <location>
        <begin position="391"/>
        <end position="504"/>
    </location>
</feature>
<reference evidence="3 4" key="2">
    <citation type="journal article" date="2011" name="Stand. Genomic Sci.">
        <title>Complete genome sequence of Isosphaera pallida type strain (IS1B).</title>
        <authorList>
            <consortium name="US DOE Joint Genome Institute (JGI-PGF)"/>
            <person name="Goker M."/>
            <person name="Cleland D."/>
            <person name="Saunders E."/>
            <person name="Lapidus A."/>
            <person name="Nolan M."/>
            <person name="Lucas S."/>
            <person name="Hammon N."/>
            <person name="Deshpande S."/>
            <person name="Cheng J.F."/>
            <person name="Tapia R."/>
            <person name="Han C."/>
            <person name="Goodwin L."/>
            <person name="Pitluck S."/>
            <person name="Liolios K."/>
            <person name="Pagani I."/>
            <person name="Ivanova N."/>
            <person name="Mavromatis K."/>
            <person name="Pati A."/>
            <person name="Chen A."/>
            <person name="Palaniappan K."/>
            <person name="Land M."/>
            <person name="Hauser L."/>
            <person name="Chang Y.J."/>
            <person name="Jeffries C.D."/>
            <person name="Detter J.C."/>
            <person name="Beck B."/>
            <person name="Woyke T."/>
            <person name="Bristow J."/>
            <person name="Eisen J.A."/>
            <person name="Markowitz V."/>
            <person name="Hugenholtz P."/>
            <person name="Kyrpides N.C."/>
            <person name="Klenk H.P."/>
        </authorList>
    </citation>
    <scope>NUCLEOTIDE SEQUENCE [LARGE SCALE GENOMIC DNA]</scope>
    <source>
        <strain evidence="4">ATCC 43644 / DSM 9630 / IS1B</strain>
    </source>
</reference>